<feature type="transmembrane region" description="Helical" evidence="1">
    <location>
        <begin position="93"/>
        <end position="111"/>
    </location>
</feature>
<evidence type="ECO:0000313" key="2">
    <source>
        <dbReference type="EMBL" id="RAL25580.1"/>
    </source>
</evidence>
<keyword evidence="3" id="KW-1185">Reference proteome</keyword>
<gene>
    <name evidence="2" type="ORF">DL897_05730</name>
</gene>
<keyword evidence="1" id="KW-0812">Transmembrane</keyword>
<dbReference type="RefSeq" id="WP_113658193.1">
    <property type="nucleotide sequence ID" value="NZ_KZ845665.1"/>
</dbReference>
<dbReference type="OrthoDB" id="2988592at2"/>
<proteinExistence type="predicted"/>
<name>A0A364K5W4_9BACL</name>
<reference evidence="2 3" key="2">
    <citation type="submission" date="2018-06" db="EMBL/GenBank/DDBJ databases">
        <authorList>
            <person name="Zhirakovskaya E."/>
        </authorList>
    </citation>
    <scope>NUCLEOTIDE SEQUENCE [LARGE SCALE GENOMIC DNA]</scope>
    <source>
        <strain evidence="2 3">FBKL4.011</strain>
    </source>
</reference>
<evidence type="ECO:0000313" key="3">
    <source>
        <dbReference type="Proteomes" id="UP000251213"/>
    </source>
</evidence>
<dbReference type="Proteomes" id="UP000251213">
    <property type="component" value="Unassembled WGS sequence"/>
</dbReference>
<keyword evidence="1" id="KW-0472">Membrane</keyword>
<accession>A0A364K5W4</accession>
<evidence type="ECO:0000256" key="1">
    <source>
        <dbReference type="SAM" id="Phobius"/>
    </source>
</evidence>
<comment type="caution">
    <text evidence="2">The sequence shown here is derived from an EMBL/GenBank/DDBJ whole genome shotgun (WGS) entry which is preliminary data.</text>
</comment>
<keyword evidence="1" id="KW-1133">Transmembrane helix</keyword>
<organism evidence="2 3">
    <name type="scientific">Thermoflavimicrobium daqui</name>
    <dbReference type="NCBI Taxonomy" id="2137476"/>
    <lineage>
        <taxon>Bacteria</taxon>
        <taxon>Bacillati</taxon>
        <taxon>Bacillota</taxon>
        <taxon>Bacilli</taxon>
        <taxon>Bacillales</taxon>
        <taxon>Thermoactinomycetaceae</taxon>
        <taxon>Thermoflavimicrobium</taxon>
    </lineage>
</organism>
<dbReference type="AlphaFoldDB" id="A0A364K5W4"/>
<reference evidence="2 3" key="1">
    <citation type="submission" date="2018-06" db="EMBL/GenBank/DDBJ databases">
        <title>Thermoflavimicrobium daqus sp. nov., a thermophilic microbe isolated from Moutai-flavour Daqu.</title>
        <authorList>
            <person name="Wang X."/>
            <person name="Zhou H."/>
        </authorList>
    </citation>
    <scope>NUCLEOTIDE SEQUENCE [LARGE SCALE GENOMIC DNA]</scope>
    <source>
        <strain evidence="2 3">FBKL4.011</strain>
    </source>
</reference>
<sequence>MLELRKTHPFQPSKWANFLRLLVKGCLIFLLALIGWIGFIFLQQKSHSEPDQVYIMGTVGSYIFLFLFLVLLFYFIFSFFALRQQAERLKRKFYIFVVFYLITSPLVLLSFDNYLLVTTKGIQYNSFFSVEGEPLKEWKQIEKLVLDYEVKQIPTQTSDDLRLRYILYFRDGSTVDLNHLNSPLYKRSEFITIHRVLLKYKVPIQIIRPLPNTFKDQSSFIYKLFHHQYQPSS</sequence>
<feature type="transmembrane region" description="Helical" evidence="1">
    <location>
        <begin position="62"/>
        <end position="81"/>
    </location>
</feature>
<feature type="transmembrane region" description="Helical" evidence="1">
    <location>
        <begin position="21"/>
        <end position="42"/>
    </location>
</feature>
<dbReference type="EMBL" id="QJKK01000003">
    <property type="protein sequence ID" value="RAL25580.1"/>
    <property type="molecule type" value="Genomic_DNA"/>
</dbReference>
<protein>
    <submittedName>
        <fullName evidence="2">Uncharacterized protein</fullName>
    </submittedName>
</protein>